<evidence type="ECO:0000313" key="1">
    <source>
        <dbReference type="EMBL" id="KAF5940035.1"/>
    </source>
</evidence>
<reference evidence="1 2" key="2">
    <citation type="submission" date="2020-07" db="EMBL/GenBank/DDBJ databases">
        <title>Genome assembly of wild tea tree DASZ reveals pedigree and selection history of tea varieties.</title>
        <authorList>
            <person name="Zhang W."/>
        </authorList>
    </citation>
    <scope>NUCLEOTIDE SEQUENCE [LARGE SCALE GENOMIC DNA]</scope>
    <source>
        <strain evidence="2">cv. G240</strain>
        <tissue evidence="1">Leaf</tissue>
    </source>
</reference>
<keyword evidence="2" id="KW-1185">Reference proteome</keyword>
<dbReference type="EMBL" id="JACBKZ010000010">
    <property type="protein sequence ID" value="KAF5940035.1"/>
    <property type="molecule type" value="Genomic_DNA"/>
</dbReference>
<evidence type="ECO:0000313" key="2">
    <source>
        <dbReference type="Proteomes" id="UP000593564"/>
    </source>
</evidence>
<dbReference type="AlphaFoldDB" id="A0A7J7GIF7"/>
<proteinExistence type="predicted"/>
<name>A0A7J7GIF7_CAMSI</name>
<gene>
    <name evidence="1" type="ORF">HYC85_021202</name>
</gene>
<reference evidence="2" key="1">
    <citation type="journal article" date="2020" name="Nat. Commun.">
        <title>Genome assembly of wild tea tree DASZ reveals pedigree and selection history of tea varieties.</title>
        <authorList>
            <person name="Zhang W."/>
            <person name="Zhang Y."/>
            <person name="Qiu H."/>
            <person name="Guo Y."/>
            <person name="Wan H."/>
            <person name="Zhang X."/>
            <person name="Scossa F."/>
            <person name="Alseekh S."/>
            <person name="Zhang Q."/>
            <person name="Wang P."/>
            <person name="Xu L."/>
            <person name="Schmidt M.H."/>
            <person name="Jia X."/>
            <person name="Li D."/>
            <person name="Zhu A."/>
            <person name="Guo F."/>
            <person name="Chen W."/>
            <person name="Ni D."/>
            <person name="Usadel B."/>
            <person name="Fernie A.R."/>
            <person name="Wen W."/>
        </authorList>
    </citation>
    <scope>NUCLEOTIDE SEQUENCE [LARGE SCALE GENOMIC DNA]</scope>
    <source>
        <strain evidence="2">cv. G240</strain>
    </source>
</reference>
<sequence length="147" mass="16984">MQQRWFPKRAKPIAPHKRTQPVLEAKVEQYKRGGEVPSPQASTMILQGLLVILPASRSTTLEKTVRSTSVKSAQRNMQCNLTGKLIKRHVVLENTDATVVLSSQDELVHDGELYRTSWHLLHFLKDYIFYLGRLLVIFLDRCMWIKI</sequence>
<protein>
    <submittedName>
        <fullName evidence="1">Uncharacterized protein</fullName>
    </submittedName>
</protein>
<comment type="caution">
    <text evidence="1">The sequence shown here is derived from an EMBL/GenBank/DDBJ whole genome shotgun (WGS) entry which is preliminary data.</text>
</comment>
<accession>A0A7J7GIF7</accession>
<organism evidence="1 2">
    <name type="scientific">Camellia sinensis</name>
    <name type="common">Tea plant</name>
    <name type="synonym">Thea sinensis</name>
    <dbReference type="NCBI Taxonomy" id="4442"/>
    <lineage>
        <taxon>Eukaryota</taxon>
        <taxon>Viridiplantae</taxon>
        <taxon>Streptophyta</taxon>
        <taxon>Embryophyta</taxon>
        <taxon>Tracheophyta</taxon>
        <taxon>Spermatophyta</taxon>
        <taxon>Magnoliopsida</taxon>
        <taxon>eudicotyledons</taxon>
        <taxon>Gunneridae</taxon>
        <taxon>Pentapetalae</taxon>
        <taxon>asterids</taxon>
        <taxon>Ericales</taxon>
        <taxon>Theaceae</taxon>
        <taxon>Camellia</taxon>
    </lineage>
</organism>
<dbReference type="Proteomes" id="UP000593564">
    <property type="component" value="Unassembled WGS sequence"/>
</dbReference>